<organism evidence="1 2">
    <name type="scientific">Trifolium medium</name>
    <dbReference type="NCBI Taxonomy" id="97028"/>
    <lineage>
        <taxon>Eukaryota</taxon>
        <taxon>Viridiplantae</taxon>
        <taxon>Streptophyta</taxon>
        <taxon>Embryophyta</taxon>
        <taxon>Tracheophyta</taxon>
        <taxon>Spermatophyta</taxon>
        <taxon>Magnoliopsida</taxon>
        <taxon>eudicotyledons</taxon>
        <taxon>Gunneridae</taxon>
        <taxon>Pentapetalae</taxon>
        <taxon>rosids</taxon>
        <taxon>fabids</taxon>
        <taxon>Fabales</taxon>
        <taxon>Fabaceae</taxon>
        <taxon>Papilionoideae</taxon>
        <taxon>50 kb inversion clade</taxon>
        <taxon>NPAAA clade</taxon>
        <taxon>Hologalegina</taxon>
        <taxon>IRL clade</taxon>
        <taxon>Trifolieae</taxon>
        <taxon>Trifolium</taxon>
    </lineage>
</organism>
<dbReference type="AlphaFoldDB" id="A0A392U5G0"/>
<keyword evidence="2" id="KW-1185">Reference proteome</keyword>
<comment type="caution">
    <text evidence="1">The sequence shown here is derived from an EMBL/GenBank/DDBJ whole genome shotgun (WGS) entry which is preliminary data.</text>
</comment>
<proteinExistence type="predicted"/>
<dbReference type="Proteomes" id="UP000265520">
    <property type="component" value="Unassembled WGS sequence"/>
</dbReference>
<evidence type="ECO:0000313" key="1">
    <source>
        <dbReference type="EMBL" id="MCI67770.1"/>
    </source>
</evidence>
<dbReference type="EMBL" id="LXQA010723407">
    <property type="protein sequence ID" value="MCI67770.1"/>
    <property type="molecule type" value="Genomic_DNA"/>
</dbReference>
<evidence type="ECO:0000313" key="2">
    <source>
        <dbReference type="Proteomes" id="UP000265520"/>
    </source>
</evidence>
<reference evidence="1 2" key="1">
    <citation type="journal article" date="2018" name="Front. Plant Sci.">
        <title>Red Clover (Trifolium pratense) and Zigzag Clover (T. medium) - A Picture of Genomic Similarities and Differences.</title>
        <authorList>
            <person name="Dluhosova J."/>
            <person name="Istvanek J."/>
            <person name="Nedelnik J."/>
            <person name="Repkova J."/>
        </authorList>
    </citation>
    <scope>NUCLEOTIDE SEQUENCE [LARGE SCALE GENOMIC DNA]</scope>
    <source>
        <strain evidence="2">cv. 10/8</strain>
        <tissue evidence="1">Leaf</tissue>
    </source>
</reference>
<protein>
    <submittedName>
        <fullName evidence="1">C-terminal binding protein</fullName>
    </submittedName>
</protein>
<dbReference type="PANTHER" id="PTHR36617">
    <property type="entry name" value="PROTEIN, PUTATIVE-RELATED"/>
    <property type="match status" value="1"/>
</dbReference>
<accession>A0A392U5G0</accession>
<feature type="non-terminal residue" evidence="1">
    <location>
        <position position="1"/>
    </location>
</feature>
<name>A0A392U5G0_9FABA</name>
<sequence length="80" mass="8778">EESIERRVGNREDTFFWIDPWLGGVLLRVKYRRIFDLSTNKTSSVAAMCELGWEEGGGVAVAPSVVGVGGDVRGVYESSL</sequence>
<dbReference type="PANTHER" id="PTHR36617:SF5">
    <property type="entry name" value="OS05G0421675 PROTEIN"/>
    <property type="match status" value="1"/>
</dbReference>